<evidence type="ECO:0000256" key="3">
    <source>
        <dbReference type="ARBA" id="ARBA00022692"/>
    </source>
</evidence>
<keyword evidence="6" id="KW-0653">Protein transport</keyword>
<feature type="transmembrane region" description="Helical" evidence="7">
    <location>
        <begin position="173"/>
        <end position="199"/>
    </location>
</feature>
<dbReference type="PANTHER" id="PTHR30625">
    <property type="entry name" value="PROTEIN TOLQ"/>
    <property type="match status" value="1"/>
</dbReference>
<evidence type="ECO:0000256" key="5">
    <source>
        <dbReference type="ARBA" id="ARBA00023136"/>
    </source>
</evidence>
<dbReference type="PANTHER" id="PTHR30625:SF3">
    <property type="entry name" value="TOL-PAL SYSTEM PROTEIN TOLQ"/>
    <property type="match status" value="1"/>
</dbReference>
<organism evidence="9 10">
    <name type="scientific">Syntrophorhabdus aromaticivorans</name>
    <dbReference type="NCBI Taxonomy" id="328301"/>
    <lineage>
        <taxon>Bacteria</taxon>
        <taxon>Pseudomonadati</taxon>
        <taxon>Thermodesulfobacteriota</taxon>
        <taxon>Syntrophorhabdia</taxon>
        <taxon>Syntrophorhabdales</taxon>
        <taxon>Syntrophorhabdaceae</taxon>
        <taxon>Syntrophorhabdus</taxon>
    </lineage>
</organism>
<feature type="transmembrane region" description="Helical" evidence="7">
    <location>
        <begin position="130"/>
        <end position="153"/>
    </location>
</feature>
<evidence type="ECO:0000256" key="7">
    <source>
        <dbReference type="SAM" id="Phobius"/>
    </source>
</evidence>
<dbReference type="EMBL" id="JAAYEE010000320">
    <property type="protein sequence ID" value="NLW36928.1"/>
    <property type="molecule type" value="Genomic_DNA"/>
</dbReference>
<evidence type="ECO:0000256" key="4">
    <source>
        <dbReference type="ARBA" id="ARBA00022989"/>
    </source>
</evidence>
<evidence type="ECO:0000259" key="8">
    <source>
        <dbReference type="Pfam" id="PF01618"/>
    </source>
</evidence>
<dbReference type="InterPro" id="IPR002898">
    <property type="entry name" value="MotA_ExbB_proton_chnl"/>
</dbReference>
<keyword evidence="5 7" id="KW-0472">Membrane</keyword>
<evidence type="ECO:0000256" key="6">
    <source>
        <dbReference type="RuleBase" id="RU004057"/>
    </source>
</evidence>
<keyword evidence="6" id="KW-0813">Transport</keyword>
<comment type="similarity">
    <text evidence="6">Belongs to the exbB/tolQ family.</text>
</comment>
<protein>
    <submittedName>
        <fullName evidence="9">Tol-Pal system subunit TolQ</fullName>
    </submittedName>
</protein>
<gene>
    <name evidence="9" type="ORF">GXY80_15855</name>
</gene>
<keyword evidence="3 7" id="KW-0812">Transmembrane</keyword>
<dbReference type="InterPro" id="IPR050790">
    <property type="entry name" value="ExbB/TolQ_transport"/>
</dbReference>
<comment type="subcellular location">
    <subcellularLocation>
        <location evidence="1">Cell membrane</location>
        <topology evidence="1">Multi-pass membrane protein</topology>
    </subcellularLocation>
    <subcellularLocation>
        <location evidence="6">Membrane</location>
        <topology evidence="6">Multi-pass membrane protein</topology>
    </subcellularLocation>
</comment>
<reference evidence="9" key="1">
    <citation type="journal article" date="2020" name="Biotechnol. Biofuels">
        <title>New insights from the biogas microbiome by comprehensive genome-resolved metagenomics of nearly 1600 species originating from multiple anaerobic digesters.</title>
        <authorList>
            <person name="Campanaro S."/>
            <person name="Treu L."/>
            <person name="Rodriguez-R L.M."/>
            <person name="Kovalovszki A."/>
            <person name="Ziels R.M."/>
            <person name="Maus I."/>
            <person name="Zhu X."/>
            <person name="Kougias P.G."/>
            <person name="Basile A."/>
            <person name="Luo G."/>
            <person name="Schluter A."/>
            <person name="Konstantinidis K.T."/>
            <person name="Angelidaki I."/>
        </authorList>
    </citation>
    <scope>NUCLEOTIDE SEQUENCE</scope>
    <source>
        <strain evidence="9">AS06rmzACSIP_7</strain>
    </source>
</reference>
<evidence type="ECO:0000256" key="1">
    <source>
        <dbReference type="ARBA" id="ARBA00004651"/>
    </source>
</evidence>
<evidence type="ECO:0000313" key="9">
    <source>
        <dbReference type="EMBL" id="NLW36928.1"/>
    </source>
</evidence>
<evidence type="ECO:0000313" key="10">
    <source>
        <dbReference type="Proteomes" id="UP000777265"/>
    </source>
</evidence>
<dbReference type="Pfam" id="PF01618">
    <property type="entry name" value="MotA_ExbB"/>
    <property type="match status" value="1"/>
</dbReference>
<evidence type="ECO:0000256" key="2">
    <source>
        <dbReference type="ARBA" id="ARBA00022475"/>
    </source>
</evidence>
<dbReference type="GO" id="GO:0005886">
    <property type="term" value="C:plasma membrane"/>
    <property type="evidence" value="ECO:0007669"/>
    <property type="project" value="UniProtKB-SubCell"/>
</dbReference>
<comment type="caution">
    <text evidence="9">The sequence shown here is derived from an EMBL/GenBank/DDBJ whole genome shotgun (WGS) entry which is preliminary data.</text>
</comment>
<keyword evidence="4 7" id="KW-1133">Transmembrane helix</keyword>
<dbReference type="AlphaFoldDB" id="A0A971M6D2"/>
<reference evidence="9" key="2">
    <citation type="submission" date="2020-01" db="EMBL/GenBank/DDBJ databases">
        <authorList>
            <person name="Campanaro S."/>
        </authorList>
    </citation>
    <scope>NUCLEOTIDE SEQUENCE</scope>
    <source>
        <strain evidence="9">AS06rmzACSIP_7</strain>
    </source>
</reference>
<accession>A0A971M6D2</accession>
<feature type="domain" description="MotA/TolQ/ExbB proton channel" evidence="8">
    <location>
        <begin position="110"/>
        <end position="210"/>
    </location>
</feature>
<dbReference type="GO" id="GO:0017038">
    <property type="term" value="P:protein import"/>
    <property type="evidence" value="ECO:0007669"/>
    <property type="project" value="TreeGrafter"/>
</dbReference>
<dbReference type="Proteomes" id="UP000777265">
    <property type="component" value="Unassembled WGS sequence"/>
</dbReference>
<keyword evidence="2" id="KW-1003">Cell membrane</keyword>
<name>A0A971M6D2_9BACT</name>
<feature type="transmembrane region" description="Helical" evidence="7">
    <location>
        <begin position="20"/>
        <end position="42"/>
    </location>
</feature>
<sequence>MTNLNGYTGGILGLLGSAGPVAKVVVLILLVFSIVSWTIIFLKMRQFSKTEKEGEGFIRAVKEADSFKKLISTYRESPDNAFYRLILASYKEIASRQKENPGLKPETIGVVENTLRIVVSEESEKLERRLSFLATTANTAPFIGLFGTVWGIMDSFREIGVRGTTSLAVVAPGISEALIATALGLATAIPAVLAYNYFLGRLKRINSKMDNASMYVLNILEK</sequence>
<proteinExistence type="inferred from homology"/>